<evidence type="ECO:0000313" key="10">
    <source>
        <dbReference type="Proteomes" id="UP001497516"/>
    </source>
</evidence>
<comment type="function">
    <text evidence="6">Transcriptional repressor that regulates multiple aspects of plant growth and development.</text>
</comment>
<dbReference type="Pfam" id="PF04844">
    <property type="entry name" value="Ovate"/>
    <property type="match status" value="1"/>
</dbReference>
<feature type="compositionally biased region" description="Basic and acidic residues" evidence="7">
    <location>
        <begin position="197"/>
        <end position="208"/>
    </location>
</feature>
<evidence type="ECO:0000256" key="1">
    <source>
        <dbReference type="ARBA" id="ARBA00004123"/>
    </source>
</evidence>
<evidence type="ECO:0000313" key="9">
    <source>
        <dbReference type="EMBL" id="CAL1400817.1"/>
    </source>
</evidence>
<gene>
    <name evidence="9" type="ORF">LTRI10_LOCUS40920</name>
</gene>
<proteinExistence type="predicted"/>
<reference evidence="9 10" key="1">
    <citation type="submission" date="2024-04" db="EMBL/GenBank/DDBJ databases">
        <authorList>
            <person name="Fracassetti M."/>
        </authorList>
    </citation>
    <scope>NUCLEOTIDE SEQUENCE [LARGE SCALE GENOMIC DNA]</scope>
</reference>
<dbReference type="PANTHER" id="PTHR33057:SF82">
    <property type="entry name" value="TRANSCRIPTION REPRESSOR OFP5"/>
    <property type="match status" value="1"/>
</dbReference>
<dbReference type="GO" id="GO:0005634">
    <property type="term" value="C:nucleus"/>
    <property type="evidence" value="ECO:0007669"/>
    <property type="project" value="UniProtKB-SubCell"/>
</dbReference>
<feature type="region of interest" description="Disordered" evidence="7">
    <location>
        <begin position="43"/>
        <end position="64"/>
    </location>
</feature>
<sequence length="399" mass="43933">MKWGKNKVVASSSASRPFLISHVLPASWLTKFNQMSMGSGQQRYATKAANPKGSGGGGGKLNLNSALPFSSPNLNSVGGGGEGRFYGGDDDAFWRLSFGDECQAYGDNKYVSDDDSDDEKFPPSSCRSCCARSNRVGTRTGEEEEEVGNFGVLPAAGTRETAVEIRTPRLRSAGIEKKEKKARRSNSKRQLGSEEVMEAKKKQGKNAEAESPEFKQQPAVSELEGAAWDSSTKAENFELAAEILSSAEWGKVKKDARKSMHISGEPMQRKQSKQAAGKARVGSPRTPSKAEPCKIRAIEEMKMRAKRKSKPPEKTSAAAEGFDCLKSFAVVKSSYDPQNDFRESMVEMIEEMGIRKAEDLEELLACYLTLNSDEYHELIIKVFRQVWFDVNHAATCHDR</sequence>
<evidence type="ECO:0000256" key="5">
    <source>
        <dbReference type="ARBA" id="ARBA00023242"/>
    </source>
</evidence>
<evidence type="ECO:0000256" key="4">
    <source>
        <dbReference type="ARBA" id="ARBA00023163"/>
    </source>
</evidence>
<evidence type="ECO:0000256" key="6">
    <source>
        <dbReference type="RuleBase" id="RU367028"/>
    </source>
</evidence>
<dbReference type="InterPro" id="IPR006458">
    <property type="entry name" value="Ovate_C"/>
</dbReference>
<name>A0AAV2FS37_9ROSI</name>
<keyword evidence="2 6" id="KW-0678">Repressor</keyword>
<dbReference type="PANTHER" id="PTHR33057">
    <property type="entry name" value="TRANSCRIPTION REPRESSOR OFP7-RELATED"/>
    <property type="match status" value="1"/>
</dbReference>
<dbReference type="Proteomes" id="UP001497516">
    <property type="component" value="Chromosome 7"/>
</dbReference>
<protein>
    <recommendedName>
        <fullName evidence="6">Transcription repressor</fullName>
    </recommendedName>
    <alternativeName>
        <fullName evidence="6">Ovate family protein</fullName>
    </alternativeName>
</protein>
<organism evidence="9 10">
    <name type="scientific">Linum trigynum</name>
    <dbReference type="NCBI Taxonomy" id="586398"/>
    <lineage>
        <taxon>Eukaryota</taxon>
        <taxon>Viridiplantae</taxon>
        <taxon>Streptophyta</taxon>
        <taxon>Embryophyta</taxon>
        <taxon>Tracheophyta</taxon>
        <taxon>Spermatophyta</taxon>
        <taxon>Magnoliopsida</taxon>
        <taxon>eudicotyledons</taxon>
        <taxon>Gunneridae</taxon>
        <taxon>Pentapetalae</taxon>
        <taxon>rosids</taxon>
        <taxon>fabids</taxon>
        <taxon>Malpighiales</taxon>
        <taxon>Linaceae</taxon>
        <taxon>Linum</taxon>
    </lineage>
</organism>
<feature type="region of interest" description="Disordered" evidence="7">
    <location>
        <begin position="257"/>
        <end position="291"/>
    </location>
</feature>
<evidence type="ECO:0000259" key="8">
    <source>
        <dbReference type="PROSITE" id="PS51754"/>
    </source>
</evidence>
<evidence type="ECO:0000256" key="2">
    <source>
        <dbReference type="ARBA" id="ARBA00022491"/>
    </source>
</evidence>
<accession>A0AAV2FS37</accession>
<comment type="subcellular location">
    <subcellularLocation>
        <location evidence="1 6">Nucleus</location>
    </subcellularLocation>
</comment>
<evidence type="ECO:0000256" key="3">
    <source>
        <dbReference type="ARBA" id="ARBA00023015"/>
    </source>
</evidence>
<feature type="domain" description="OVATE" evidence="8">
    <location>
        <begin position="330"/>
        <end position="389"/>
    </location>
</feature>
<feature type="region of interest" description="Disordered" evidence="7">
    <location>
        <begin position="167"/>
        <end position="227"/>
    </location>
</feature>
<dbReference type="GO" id="GO:0045892">
    <property type="term" value="P:negative regulation of DNA-templated transcription"/>
    <property type="evidence" value="ECO:0007669"/>
    <property type="project" value="UniProtKB-UniRule"/>
</dbReference>
<keyword evidence="4 6" id="KW-0804">Transcription</keyword>
<dbReference type="InterPro" id="IPR038933">
    <property type="entry name" value="Ovate"/>
</dbReference>
<keyword evidence="3 6" id="KW-0805">Transcription regulation</keyword>
<evidence type="ECO:0000256" key="7">
    <source>
        <dbReference type="SAM" id="MobiDB-lite"/>
    </source>
</evidence>
<dbReference type="NCBIfam" id="TIGR01568">
    <property type="entry name" value="A_thal_3678"/>
    <property type="match status" value="1"/>
</dbReference>
<keyword evidence="5 6" id="KW-0539">Nucleus</keyword>
<keyword evidence="10" id="KW-1185">Reference proteome</keyword>
<dbReference type="PROSITE" id="PS51754">
    <property type="entry name" value="OVATE"/>
    <property type="match status" value="1"/>
</dbReference>
<dbReference type="AlphaFoldDB" id="A0AAV2FS37"/>
<dbReference type="EMBL" id="OZ034820">
    <property type="protein sequence ID" value="CAL1400817.1"/>
    <property type="molecule type" value="Genomic_DNA"/>
</dbReference>